<evidence type="ECO:0000256" key="2">
    <source>
        <dbReference type="ARBA" id="ARBA00004496"/>
    </source>
</evidence>
<evidence type="ECO:0000256" key="5">
    <source>
        <dbReference type="ARBA" id="ARBA00022670"/>
    </source>
</evidence>
<evidence type="ECO:0000256" key="9">
    <source>
        <dbReference type="ARBA" id="ARBA00023049"/>
    </source>
</evidence>
<keyword evidence="6" id="KW-0479">Metal-binding</keyword>
<dbReference type="Pfam" id="PF09127">
    <property type="entry name" value="Leuk-A4-hydro_C"/>
    <property type="match status" value="1"/>
</dbReference>
<comment type="subcellular location">
    <subcellularLocation>
        <location evidence="2">Cytoplasm</location>
    </subcellularLocation>
</comment>
<evidence type="ECO:0000256" key="3">
    <source>
        <dbReference type="ARBA" id="ARBA00010136"/>
    </source>
</evidence>
<evidence type="ECO:0000313" key="12">
    <source>
        <dbReference type="Proteomes" id="UP001158576"/>
    </source>
</evidence>
<dbReference type="Gene3D" id="2.60.40.1730">
    <property type="entry name" value="tricorn interacting facor f3 domain"/>
    <property type="match status" value="1"/>
</dbReference>
<accession>A0ABN7RQ49</accession>
<keyword evidence="9" id="KW-0482">Metalloprotease</keyword>
<evidence type="ECO:0000256" key="4">
    <source>
        <dbReference type="ARBA" id="ARBA00022490"/>
    </source>
</evidence>
<keyword evidence="7" id="KW-0378">Hydrolase</keyword>
<dbReference type="SUPFAM" id="SSF55486">
    <property type="entry name" value="Metalloproteases ('zincins'), catalytic domain"/>
    <property type="match status" value="1"/>
</dbReference>
<dbReference type="SUPFAM" id="SSF48371">
    <property type="entry name" value="ARM repeat"/>
    <property type="match status" value="1"/>
</dbReference>
<reference evidence="11 12" key="1">
    <citation type="submission" date="2021-04" db="EMBL/GenBank/DDBJ databases">
        <authorList>
            <person name="Bliznina A."/>
        </authorList>
    </citation>
    <scope>NUCLEOTIDE SEQUENCE [LARGE SCALE GENOMIC DNA]</scope>
</reference>
<name>A0ABN7RQ49_OIKDI</name>
<evidence type="ECO:0000256" key="8">
    <source>
        <dbReference type="ARBA" id="ARBA00022833"/>
    </source>
</evidence>
<dbReference type="InterPro" id="IPR027268">
    <property type="entry name" value="Peptidase_M4/M1_CTD_sf"/>
</dbReference>
<dbReference type="InterPro" id="IPR049980">
    <property type="entry name" value="LTA4H_cat"/>
</dbReference>
<dbReference type="Gene3D" id="1.10.390.10">
    <property type="entry name" value="Neutral Protease Domain 2"/>
    <property type="match status" value="1"/>
</dbReference>
<dbReference type="Gene3D" id="1.25.40.320">
    <property type="entry name" value="Peptidase M1, leukotriene A4 hydrolase/aminopeptidase C-terminal domain"/>
    <property type="match status" value="1"/>
</dbReference>
<organism evidence="11 12">
    <name type="scientific">Oikopleura dioica</name>
    <name type="common">Tunicate</name>
    <dbReference type="NCBI Taxonomy" id="34765"/>
    <lineage>
        <taxon>Eukaryota</taxon>
        <taxon>Metazoa</taxon>
        <taxon>Chordata</taxon>
        <taxon>Tunicata</taxon>
        <taxon>Appendicularia</taxon>
        <taxon>Copelata</taxon>
        <taxon>Oikopleuridae</taxon>
        <taxon>Oikopleura</taxon>
    </lineage>
</organism>
<dbReference type="InterPro" id="IPR042097">
    <property type="entry name" value="Aminopeptidase_N-like_N_sf"/>
</dbReference>
<keyword evidence="8" id="KW-0862">Zinc</keyword>
<dbReference type="InterPro" id="IPR045357">
    <property type="entry name" value="Aminopeptidase_N-like_N"/>
</dbReference>
<evidence type="ECO:0000313" key="11">
    <source>
        <dbReference type="EMBL" id="CAG5080540.1"/>
    </source>
</evidence>
<keyword evidence="4" id="KW-0963">Cytoplasm</keyword>
<dbReference type="InterPro" id="IPR034015">
    <property type="entry name" value="M1_LTA4H"/>
</dbReference>
<dbReference type="PANTHER" id="PTHR45726:SF3">
    <property type="entry name" value="LEUKOTRIENE A-4 HYDROLASE"/>
    <property type="match status" value="1"/>
</dbReference>
<protein>
    <submittedName>
        <fullName evidence="11">Oidioi.mRNA.OKI2018_I69.PAR.g9637.t1.cds</fullName>
    </submittedName>
</protein>
<dbReference type="EMBL" id="OU015568">
    <property type="protein sequence ID" value="CAG5080540.1"/>
    <property type="molecule type" value="Genomic_DNA"/>
</dbReference>
<dbReference type="Proteomes" id="UP001158576">
    <property type="component" value="Chromosome PAR"/>
</dbReference>
<dbReference type="Gene3D" id="3.30.2010.30">
    <property type="match status" value="1"/>
</dbReference>
<dbReference type="SMART" id="SM01263">
    <property type="entry name" value="Leuk-A4-hydro_C"/>
    <property type="match status" value="1"/>
</dbReference>
<evidence type="ECO:0000259" key="10">
    <source>
        <dbReference type="SMART" id="SM01263"/>
    </source>
</evidence>
<dbReference type="InterPro" id="IPR014782">
    <property type="entry name" value="Peptidase_M1_dom"/>
</dbReference>
<dbReference type="CDD" id="cd09599">
    <property type="entry name" value="M1_LTA4H"/>
    <property type="match status" value="1"/>
</dbReference>
<dbReference type="InterPro" id="IPR038502">
    <property type="entry name" value="M1_LTA-4_hydro/amino_C_sf"/>
</dbReference>
<evidence type="ECO:0000256" key="1">
    <source>
        <dbReference type="ARBA" id="ARBA00001947"/>
    </source>
</evidence>
<dbReference type="Pfam" id="PF17900">
    <property type="entry name" value="Peptidase_M1_N"/>
    <property type="match status" value="1"/>
</dbReference>
<dbReference type="PANTHER" id="PTHR45726">
    <property type="entry name" value="LEUKOTRIENE A-4 HYDROLASE"/>
    <property type="match status" value="1"/>
</dbReference>
<evidence type="ECO:0000256" key="7">
    <source>
        <dbReference type="ARBA" id="ARBA00022801"/>
    </source>
</evidence>
<feature type="domain" description="Peptidase M1 leukotriene A4 hydrolase/aminopeptidase C-terminal" evidence="10">
    <location>
        <begin position="475"/>
        <end position="571"/>
    </location>
</feature>
<dbReference type="Pfam" id="PF01433">
    <property type="entry name" value="Peptidase_M1"/>
    <property type="match status" value="1"/>
</dbReference>
<comment type="similarity">
    <text evidence="3">Belongs to the peptidase M1 family.</text>
</comment>
<dbReference type="PRINTS" id="PR00756">
    <property type="entry name" value="ALADIPTASE"/>
</dbReference>
<sequence>MVNFETDPCSFSDITKIRTKSIHFDWNVDFSLKQVRGSAELTCDVLEESLCAFILDTRELDVQKVLIDGKKMKFSFGEAGQNGKTEALGKPLIIDLPDEPPRKGEDLIVKIFYNTTEKCSALQWLNKEQTAGGKHPYMFSQCEAIHARSLFPCQDSPGVKFRYTAKVSVAASLVALMSANLQDEKTERTDIINRFYFSQNIPISSYLVAIACGKLESRKIGPRSRVWSEKELVEKAAFEFSQTEEFIMTGESLLGPYVWGKYDILVLPPSFPYGGMENPCLTFVSPALLAGDKSLAYVVAHEIAHSWTGNLVTNVNWEHFWLNEGHTRFVERKIVEKIYDKPTAELLAIIGWTGKVHSFMVKVVFFDFNKEHDYTKLVIQNDGFVDPDESFSRIPYEKGFALLYHLQSLLGVSKFEAYIEKFSYGALDTQEWKDFLFEHFSASEKDNAILNTVDWDGWFNGTGMPPVPKPQFDTSLQDVCTALAKKWRAGYATPSANDISSFNSAQLKEFLDQLVADSSFSPDQIQQMSVIYKRISESQNSEVRFRWIRLGLQSRFKPAIDDAFAMFTEQVN</sequence>
<proteinExistence type="inferred from homology"/>
<keyword evidence="5" id="KW-0645">Protease</keyword>
<keyword evidence="12" id="KW-1185">Reference proteome</keyword>
<evidence type="ECO:0000256" key="6">
    <source>
        <dbReference type="ARBA" id="ARBA00022723"/>
    </source>
</evidence>
<dbReference type="InterPro" id="IPR016024">
    <property type="entry name" value="ARM-type_fold"/>
</dbReference>
<gene>
    <name evidence="11" type="ORF">OKIOD_LOCUS1195</name>
</gene>
<dbReference type="InterPro" id="IPR001930">
    <property type="entry name" value="Peptidase_M1"/>
</dbReference>
<comment type="cofactor">
    <cofactor evidence="1">
        <name>Zn(2+)</name>
        <dbReference type="ChEBI" id="CHEBI:29105"/>
    </cofactor>
</comment>
<dbReference type="SUPFAM" id="SSF63737">
    <property type="entry name" value="Leukotriene A4 hydrolase N-terminal domain"/>
    <property type="match status" value="1"/>
</dbReference>
<dbReference type="InterPro" id="IPR015211">
    <property type="entry name" value="Peptidase_M1_C"/>
</dbReference>